<evidence type="ECO:0000313" key="1">
    <source>
        <dbReference type="EMBL" id="BCB89477.1"/>
    </source>
</evidence>
<dbReference type="AlphaFoldDB" id="A0A6F8YTL0"/>
<sequence length="115" mass="10967">MSAYAGAVAADAGAAVTGAVEATTRSVAGAAEATAPSVAGAAEAVAGRAEATAQATVQAFAAVLPEPASLAQLSDALRWVLDRGAVAVPAALTFVTPSAAAEQAVAAAAAFFRPE</sequence>
<keyword evidence="2" id="KW-1185">Reference proteome</keyword>
<dbReference type="KEGG" id="psuu:Psuf_067900"/>
<name>A0A6F8YTL0_9ACTN</name>
<protein>
    <submittedName>
        <fullName evidence="1">Uncharacterized protein</fullName>
    </submittedName>
</protein>
<organism evidence="1 2">
    <name type="scientific">Phytohabitans suffuscus</name>
    <dbReference type="NCBI Taxonomy" id="624315"/>
    <lineage>
        <taxon>Bacteria</taxon>
        <taxon>Bacillati</taxon>
        <taxon>Actinomycetota</taxon>
        <taxon>Actinomycetes</taxon>
        <taxon>Micromonosporales</taxon>
        <taxon>Micromonosporaceae</taxon>
    </lineage>
</organism>
<evidence type="ECO:0000313" key="2">
    <source>
        <dbReference type="Proteomes" id="UP000503011"/>
    </source>
</evidence>
<accession>A0A6F8YTL0</accession>
<proteinExistence type="predicted"/>
<reference evidence="1 2" key="2">
    <citation type="submission" date="2020-03" db="EMBL/GenBank/DDBJ databases">
        <authorList>
            <person name="Ichikawa N."/>
            <person name="Kimura A."/>
            <person name="Kitahashi Y."/>
            <person name="Uohara A."/>
        </authorList>
    </citation>
    <scope>NUCLEOTIDE SEQUENCE [LARGE SCALE GENOMIC DNA]</scope>
    <source>
        <strain evidence="1 2">NBRC 105367</strain>
    </source>
</reference>
<reference evidence="1 2" key="1">
    <citation type="submission" date="2020-03" db="EMBL/GenBank/DDBJ databases">
        <title>Whole genome shotgun sequence of Phytohabitans suffuscus NBRC 105367.</title>
        <authorList>
            <person name="Komaki H."/>
            <person name="Tamura T."/>
        </authorList>
    </citation>
    <scope>NUCLEOTIDE SEQUENCE [LARGE SCALE GENOMIC DNA]</scope>
    <source>
        <strain evidence="1 2">NBRC 105367</strain>
    </source>
</reference>
<gene>
    <name evidence="1" type="ORF">Psuf_067900</name>
</gene>
<dbReference type="Proteomes" id="UP000503011">
    <property type="component" value="Chromosome"/>
</dbReference>
<dbReference type="EMBL" id="AP022871">
    <property type="protein sequence ID" value="BCB89477.1"/>
    <property type="molecule type" value="Genomic_DNA"/>
</dbReference>